<proteinExistence type="predicted"/>
<protein>
    <recommendedName>
        <fullName evidence="3">FIST domain-containing protein</fullName>
    </recommendedName>
</protein>
<evidence type="ECO:0000313" key="2">
    <source>
        <dbReference type="Proteomes" id="UP000028524"/>
    </source>
</evidence>
<dbReference type="EMBL" id="KL660855">
    <property type="protein sequence ID" value="KFA61468.1"/>
    <property type="molecule type" value="Genomic_DNA"/>
</dbReference>
<dbReference type="HOGENOM" id="CLU_014048_1_0_1"/>
<dbReference type="OrthoDB" id="1744869at2759"/>
<accession>A0A084QBY3</accession>
<dbReference type="OMA" id="VWAMVTP"/>
<reference evidence="1 2" key="1">
    <citation type="journal article" date="2014" name="BMC Genomics">
        <title>Comparative genome sequencing reveals chemotype-specific gene clusters in the toxigenic black mold Stachybotrys.</title>
        <authorList>
            <person name="Semeiks J."/>
            <person name="Borek D."/>
            <person name="Otwinowski Z."/>
            <person name="Grishin N.V."/>
        </authorList>
    </citation>
    <scope>NUCLEOTIDE SEQUENCE [LARGE SCALE GENOMIC DNA]</scope>
    <source>
        <strain evidence="1 2">IBT 40285</strain>
    </source>
</reference>
<dbReference type="InParanoid" id="A0A084QBY3"/>
<evidence type="ECO:0008006" key="3">
    <source>
        <dbReference type="Google" id="ProtNLM"/>
    </source>
</evidence>
<dbReference type="STRING" id="1283841.A0A084QBY3"/>
<evidence type="ECO:0000313" key="1">
    <source>
        <dbReference type="EMBL" id="KFA61468.1"/>
    </source>
</evidence>
<gene>
    <name evidence="1" type="ORF">S40285_03412</name>
</gene>
<dbReference type="Proteomes" id="UP000028524">
    <property type="component" value="Unassembled WGS sequence"/>
</dbReference>
<sequence length="489" mass="52599">MAPVLGKPVGAMPLLVSRLCRLAPTSLSLTNSNMGRISRRGAHDLRSRVKDLTRLTFLMNPSQPTDYAKVLATAKKHPRLKNPDKHDAAVLLVTPEYSRALEDDQLMADFAQLMTGGTNVSQFHIAAGVVDTLRAHGPSGGPQSGISLLRGHSQHLLPRLWEPSPLKAVEDTDAASVLAFDLGHVSVTLPLANTIFHNQRPSTLFAYRFDAANGGLRLTQRVEKSAQTVNLALDPAPRSIADVNVSMALLPITRPRRIANSFGNIVRRIEVDGESIPASTELEDVLNNPSDVVKSNALRGVWAIVAPQESLMAEFDSSYNSIAQAGSGNSQRTTSQVQNILANRGRIYKILSGGGGWGTKKGLLSLDPQESHFSLSEEEEMDRFMKEMSDSGFAPADSSIQFFLALDESTTPREHPWFSLSVAGEPASDEAHETTDTMEAVTESFGACSNKGLFVSWPQGGGAGSESTLARWKLSVPNSVISIGNGGVL</sequence>
<dbReference type="AlphaFoldDB" id="A0A084QBY3"/>
<organism evidence="1 2">
    <name type="scientific">Stachybotrys chlorohalonatus (strain IBT 40285)</name>
    <dbReference type="NCBI Taxonomy" id="1283841"/>
    <lineage>
        <taxon>Eukaryota</taxon>
        <taxon>Fungi</taxon>
        <taxon>Dikarya</taxon>
        <taxon>Ascomycota</taxon>
        <taxon>Pezizomycotina</taxon>
        <taxon>Sordariomycetes</taxon>
        <taxon>Hypocreomycetidae</taxon>
        <taxon>Hypocreales</taxon>
        <taxon>Stachybotryaceae</taxon>
        <taxon>Stachybotrys</taxon>
    </lineage>
</organism>
<name>A0A084QBY3_STAC4</name>
<keyword evidence="2" id="KW-1185">Reference proteome</keyword>